<proteinExistence type="predicted"/>
<dbReference type="EMBL" id="JBAKIA010000021">
    <property type="protein sequence ID" value="MEJ8476548.1"/>
    <property type="molecule type" value="Genomic_DNA"/>
</dbReference>
<dbReference type="InterPro" id="IPR015943">
    <property type="entry name" value="WD40/YVTN_repeat-like_dom_sf"/>
</dbReference>
<gene>
    <name evidence="1" type="ORF">V6575_20860</name>
</gene>
<dbReference type="Gene3D" id="2.130.10.10">
    <property type="entry name" value="YVTN repeat-like/Quinoprotein amine dehydrogenase"/>
    <property type="match status" value="1"/>
</dbReference>
<reference evidence="1 2" key="1">
    <citation type="submission" date="2024-02" db="EMBL/GenBank/DDBJ databases">
        <title>Roseibium algae sp. nov., isolated from marine alga (Grateloupia sp.), showing potential in myo-inositol conversion.</title>
        <authorList>
            <person name="Wang Y."/>
        </authorList>
    </citation>
    <scope>NUCLEOTIDE SEQUENCE [LARGE SCALE GENOMIC DNA]</scope>
    <source>
        <strain evidence="1 2">H3510</strain>
    </source>
</reference>
<protein>
    <recommendedName>
        <fullName evidence="3">Oligogalacturonate lyase domain-containing protein</fullName>
    </recommendedName>
</protein>
<evidence type="ECO:0000313" key="2">
    <source>
        <dbReference type="Proteomes" id="UP001385499"/>
    </source>
</evidence>
<comment type="caution">
    <text evidence="1">The sequence shown here is derived from an EMBL/GenBank/DDBJ whole genome shotgun (WGS) entry which is preliminary data.</text>
</comment>
<dbReference type="RefSeq" id="WP_340277157.1">
    <property type="nucleotide sequence ID" value="NZ_JBAKIA010000021.1"/>
</dbReference>
<dbReference type="Proteomes" id="UP001385499">
    <property type="component" value="Unassembled WGS sequence"/>
</dbReference>
<organism evidence="1 2">
    <name type="scientific">Roseibium algae</name>
    <dbReference type="NCBI Taxonomy" id="3123038"/>
    <lineage>
        <taxon>Bacteria</taxon>
        <taxon>Pseudomonadati</taxon>
        <taxon>Pseudomonadota</taxon>
        <taxon>Alphaproteobacteria</taxon>
        <taxon>Hyphomicrobiales</taxon>
        <taxon>Stappiaceae</taxon>
        <taxon>Roseibium</taxon>
    </lineage>
</organism>
<accession>A0ABU8TRX2</accession>
<evidence type="ECO:0008006" key="3">
    <source>
        <dbReference type="Google" id="ProtNLM"/>
    </source>
</evidence>
<name>A0ABU8TRX2_9HYPH</name>
<evidence type="ECO:0000313" key="1">
    <source>
        <dbReference type="EMBL" id="MEJ8476548.1"/>
    </source>
</evidence>
<sequence>MSLDQFASVLPVILRIAELFPLQRWRVRFPNCRGSTGLTLRLAMHPLNFCGGARPVDQLVSIAYNNNQIKLRCFVLNTNCHLAQSAKTRMVGDNSAHHFFGYYNKTNFDRAGNRLLANRVQQFTGDIDGSETAIVGYFDLTNNDKFHSLGETTAWNWQMGCQLQWVGHKNQVIYNTRAAQAERDTPYPDFSSTLVDLDSGARRELPLPIYVVAPHGDYALCVNYARFMVTHRTIGYPASHKEPPLALAPSDDGIYRMDIGSGEYSMIVSLDQLKNFDPVASMDKAIHWVTHLEANPSGSRFLFIHRWTERVEDETCFLHRLFTVDGDGRNLKLLECTDHPLPQLDDNFDINDVGTFDYEKSEYQISHPMWKSDSEIIVWGPHSGQIHYHLYNDETGDVQVIGHGILTENGHMSYSRDGRWILSDTYPDSSTNERILFLFDTQTNRRHDLGSFFTPPDLGKHNRCDLHPRWSPDNEQISFDSVHDGCRQIYLISHSNG</sequence>
<keyword evidence="2" id="KW-1185">Reference proteome</keyword>
<dbReference type="SUPFAM" id="SSF82171">
    <property type="entry name" value="DPP6 N-terminal domain-like"/>
    <property type="match status" value="1"/>
</dbReference>